<sequence>MAARPGRWFVSSFSSSDSTCVEVRFHGPRVDVRDTKDRTGPVLSVTRAEWTAFLTGSGTTPLAAEPTADGGAVLHTGGPDRLHFTPAEWTAYRLGVEAGEFDPPHTAVA</sequence>
<dbReference type="InterPro" id="IPR007278">
    <property type="entry name" value="DUF397"/>
</dbReference>
<dbReference type="RefSeq" id="WP_344024227.1">
    <property type="nucleotide sequence ID" value="NZ_BAAAJK010000018.1"/>
</dbReference>
<proteinExistence type="predicted"/>
<dbReference type="Pfam" id="PF04149">
    <property type="entry name" value="DUF397"/>
    <property type="match status" value="1"/>
</dbReference>
<evidence type="ECO:0000259" key="1">
    <source>
        <dbReference type="Pfam" id="PF04149"/>
    </source>
</evidence>
<evidence type="ECO:0000313" key="3">
    <source>
        <dbReference type="Proteomes" id="UP001501414"/>
    </source>
</evidence>
<evidence type="ECO:0000313" key="2">
    <source>
        <dbReference type="EMBL" id="GAA1392566.1"/>
    </source>
</evidence>
<name>A0ABN1XXV1_9PSEU</name>
<accession>A0ABN1XXV1</accession>
<dbReference type="Proteomes" id="UP001501414">
    <property type="component" value="Unassembled WGS sequence"/>
</dbReference>
<keyword evidence="3" id="KW-1185">Reference proteome</keyword>
<feature type="domain" description="DUF397" evidence="1">
    <location>
        <begin position="7"/>
        <end position="56"/>
    </location>
</feature>
<gene>
    <name evidence="2" type="ORF">GCM10009613_37630</name>
</gene>
<protein>
    <recommendedName>
        <fullName evidence="1">DUF397 domain-containing protein</fullName>
    </recommendedName>
</protein>
<reference evidence="2 3" key="1">
    <citation type="journal article" date="2019" name="Int. J. Syst. Evol. Microbiol.">
        <title>The Global Catalogue of Microorganisms (GCM) 10K type strain sequencing project: providing services to taxonomists for standard genome sequencing and annotation.</title>
        <authorList>
            <consortium name="The Broad Institute Genomics Platform"/>
            <consortium name="The Broad Institute Genome Sequencing Center for Infectious Disease"/>
            <person name="Wu L."/>
            <person name="Ma J."/>
        </authorList>
    </citation>
    <scope>NUCLEOTIDE SEQUENCE [LARGE SCALE GENOMIC DNA]</scope>
    <source>
        <strain evidence="2 3">JCM 11896</strain>
    </source>
</reference>
<dbReference type="EMBL" id="BAAAJK010000018">
    <property type="protein sequence ID" value="GAA1392566.1"/>
    <property type="molecule type" value="Genomic_DNA"/>
</dbReference>
<organism evidence="2 3">
    <name type="scientific">Pseudonocardia kongjuensis</name>
    <dbReference type="NCBI Taxonomy" id="102227"/>
    <lineage>
        <taxon>Bacteria</taxon>
        <taxon>Bacillati</taxon>
        <taxon>Actinomycetota</taxon>
        <taxon>Actinomycetes</taxon>
        <taxon>Pseudonocardiales</taxon>
        <taxon>Pseudonocardiaceae</taxon>
        <taxon>Pseudonocardia</taxon>
    </lineage>
</organism>
<comment type="caution">
    <text evidence="2">The sequence shown here is derived from an EMBL/GenBank/DDBJ whole genome shotgun (WGS) entry which is preliminary data.</text>
</comment>